<dbReference type="GO" id="GO:0001042">
    <property type="term" value="F:RNA polymerase I core binding"/>
    <property type="evidence" value="ECO:0007669"/>
    <property type="project" value="TreeGrafter"/>
</dbReference>
<dbReference type="PANTHER" id="PTHR12790">
    <property type="entry name" value="TRANSCRIPTION INITIATION FACTOR IA RRN3"/>
    <property type="match status" value="1"/>
</dbReference>
<gene>
    <name evidence="3" type="ORF">K491DRAFT_698211</name>
</gene>
<accession>A0A6A6SNR3</accession>
<feature type="region of interest" description="Disordered" evidence="2">
    <location>
        <begin position="287"/>
        <end position="312"/>
    </location>
</feature>
<comment type="similarity">
    <text evidence="1">Belongs to the RRN3 family.</text>
</comment>
<evidence type="ECO:0000313" key="4">
    <source>
        <dbReference type="Proteomes" id="UP000799324"/>
    </source>
</evidence>
<reference evidence="3" key="1">
    <citation type="journal article" date="2020" name="Stud. Mycol.">
        <title>101 Dothideomycetes genomes: a test case for predicting lifestyles and emergence of pathogens.</title>
        <authorList>
            <person name="Haridas S."/>
            <person name="Albert R."/>
            <person name="Binder M."/>
            <person name="Bloem J."/>
            <person name="Labutti K."/>
            <person name="Salamov A."/>
            <person name="Andreopoulos B."/>
            <person name="Baker S."/>
            <person name="Barry K."/>
            <person name="Bills G."/>
            <person name="Bluhm B."/>
            <person name="Cannon C."/>
            <person name="Castanera R."/>
            <person name="Culley D."/>
            <person name="Daum C."/>
            <person name="Ezra D."/>
            <person name="Gonzalez J."/>
            <person name="Henrissat B."/>
            <person name="Kuo A."/>
            <person name="Liang C."/>
            <person name="Lipzen A."/>
            <person name="Lutzoni F."/>
            <person name="Magnuson J."/>
            <person name="Mondo S."/>
            <person name="Nolan M."/>
            <person name="Ohm R."/>
            <person name="Pangilinan J."/>
            <person name="Park H.-J."/>
            <person name="Ramirez L."/>
            <person name="Alfaro M."/>
            <person name="Sun H."/>
            <person name="Tritt A."/>
            <person name="Yoshinaga Y."/>
            <person name="Zwiers L.-H."/>
            <person name="Turgeon B."/>
            <person name="Goodwin S."/>
            <person name="Spatafora J."/>
            <person name="Crous P."/>
            <person name="Grigoriev I."/>
        </authorList>
    </citation>
    <scope>NUCLEOTIDE SEQUENCE</scope>
    <source>
        <strain evidence="3">CBS 122681</strain>
    </source>
</reference>
<dbReference type="GO" id="GO:0005634">
    <property type="term" value="C:nucleus"/>
    <property type="evidence" value="ECO:0007669"/>
    <property type="project" value="TreeGrafter"/>
</dbReference>
<keyword evidence="4" id="KW-1185">Reference proteome</keyword>
<dbReference type="OrthoDB" id="26970at2759"/>
<keyword evidence="3" id="KW-0648">Protein biosynthesis</keyword>
<organism evidence="3 4">
    <name type="scientific">Lophiostoma macrostomum CBS 122681</name>
    <dbReference type="NCBI Taxonomy" id="1314788"/>
    <lineage>
        <taxon>Eukaryota</taxon>
        <taxon>Fungi</taxon>
        <taxon>Dikarya</taxon>
        <taxon>Ascomycota</taxon>
        <taxon>Pezizomycotina</taxon>
        <taxon>Dothideomycetes</taxon>
        <taxon>Pleosporomycetidae</taxon>
        <taxon>Pleosporales</taxon>
        <taxon>Lophiostomataceae</taxon>
        <taxon>Lophiostoma</taxon>
    </lineage>
</organism>
<dbReference type="Pfam" id="PF05327">
    <property type="entry name" value="RRN3"/>
    <property type="match status" value="1"/>
</dbReference>
<dbReference type="Proteomes" id="UP000799324">
    <property type="component" value="Unassembled WGS sequence"/>
</dbReference>
<evidence type="ECO:0000313" key="3">
    <source>
        <dbReference type="EMBL" id="KAF2649329.1"/>
    </source>
</evidence>
<feature type="compositionally biased region" description="Acidic residues" evidence="2">
    <location>
        <begin position="287"/>
        <end position="298"/>
    </location>
</feature>
<feature type="compositionally biased region" description="Acidic residues" evidence="2">
    <location>
        <begin position="626"/>
        <end position="655"/>
    </location>
</feature>
<dbReference type="EMBL" id="MU004497">
    <property type="protein sequence ID" value="KAF2649329.1"/>
    <property type="molecule type" value="Genomic_DNA"/>
</dbReference>
<dbReference type="GO" id="GO:0001181">
    <property type="term" value="F:RNA polymerase I general transcription initiation factor activity"/>
    <property type="evidence" value="ECO:0007669"/>
    <property type="project" value="InterPro"/>
</dbReference>
<evidence type="ECO:0000256" key="1">
    <source>
        <dbReference type="ARBA" id="ARBA00010098"/>
    </source>
</evidence>
<sequence length="681" mass="77087">MVSLAATERASGVIAPSAGGSLKRKQSEDLSSSQLKKRRVTFDPEVDIHILPDVNEKSLELVEEEVRRALEKHAVDDNGAYDRIRELLKLKPTSADAPLSGMLRKYLIALANNVPSLNHKCSGLVHAIVDNSWIARNEQYVQSYRHLLRSLLSVHPGFTKSVLDMLVNTFLELPSPALRQQDDPAVPRTRLQARVHDCLKYLLRQSPMASTLLQTILPENFPFSTDTTKTHVQYIKNILRVSQYCPELKGTISSLVMDKLVKIDVQIQVDMEELEDDIEDRLVEAAAEDAEDEEDLSDNESISSEESLDDEERRIKEIKESVEKLDAIMDLLFAHYDNIFAKGDLFDIDDIFESLLSQFANIILPTYRSRHTQFLLFHFSQISPDLVERFAACCSHLAFDQRRSHILRVAAAAYLASFIARGAHVSGSVVRSVFDLLCHHLESLRVSQEPFCKVPDLRRYGAYYAIAQALIYTFCFRWRDLIVTDDGQPLTDEEVMYHESDFTWYNGIQDVFRRNIFSKLNPLKICAPTIVNQFARVAHHLRFIYVFPLLETNKRIRLARSMGGPGGYMDGVGARETALTMKKGEAGFLLDAYFPFDPYVLPRSKRWLEGDYVQWKVIPGMAPAKEEEDDEDEEDDDEEEDGDEDDEGVDGDSESESEKVDGVAEESGDETDDGSGTEGSV</sequence>
<protein>
    <submittedName>
        <fullName evidence="3">RNA polymerase I-specific transcription initiation factor RRN3</fullName>
    </submittedName>
</protein>
<dbReference type="PANTHER" id="PTHR12790:SF0">
    <property type="entry name" value="RNA POLYMERASE I-SPECIFIC TRANSCRIPTION INITIATION FACTOR RRN3-RELATED"/>
    <property type="match status" value="1"/>
</dbReference>
<feature type="region of interest" description="Disordered" evidence="2">
    <location>
        <begin position="620"/>
        <end position="681"/>
    </location>
</feature>
<feature type="compositionally biased region" description="Acidic residues" evidence="2">
    <location>
        <begin position="663"/>
        <end position="675"/>
    </location>
</feature>
<dbReference type="AlphaFoldDB" id="A0A6A6SNR3"/>
<proteinExistence type="inferred from homology"/>
<keyword evidence="3" id="KW-0396">Initiation factor</keyword>
<feature type="region of interest" description="Disordered" evidence="2">
    <location>
        <begin position="16"/>
        <end position="36"/>
    </location>
</feature>
<dbReference type="GO" id="GO:0003743">
    <property type="term" value="F:translation initiation factor activity"/>
    <property type="evidence" value="ECO:0007669"/>
    <property type="project" value="UniProtKB-KW"/>
</dbReference>
<dbReference type="InterPro" id="IPR007991">
    <property type="entry name" value="RNA_pol_I_trans_ini_fac_RRN3"/>
</dbReference>
<dbReference type="GO" id="GO:0006361">
    <property type="term" value="P:transcription initiation at RNA polymerase I promoter"/>
    <property type="evidence" value="ECO:0007669"/>
    <property type="project" value="InterPro"/>
</dbReference>
<name>A0A6A6SNR3_9PLEO</name>
<evidence type="ECO:0000256" key="2">
    <source>
        <dbReference type="SAM" id="MobiDB-lite"/>
    </source>
</evidence>